<protein>
    <submittedName>
        <fullName evidence="3">Uncharacterized protein</fullName>
    </submittedName>
</protein>
<evidence type="ECO:0000256" key="2">
    <source>
        <dbReference type="SAM" id="SignalP"/>
    </source>
</evidence>
<evidence type="ECO:0000256" key="1">
    <source>
        <dbReference type="SAM" id="MobiDB-lite"/>
    </source>
</evidence>
<organism evidence="3 4">
    <name type="scientific">Actinoplanes regularis</name>
    <dbReference type="NCBI Taxonomy" id="52697"/>
    <lineage>
        <taxon>Bacteria</taxon>
        <taxon>Bacillati</taxon>
        <taxon>Actinomycetota</taxon>
        <taxon>Actinomycetes</taxon>
        <taxon>Micromonosporales</taxon>
        <taxon>Micromonosporaceae</taxon>
        <taxon>Actinoplanes</taxon>
    </lineage>
</organism>
<proteinExistence type="predicted"/>
<feature type="chain" id="PRO_5039259105" evidence="2">
    <location>
        <begin position="21"/>
        <end position="165"/>
    </location>
</feature>
<dbReference type="RefSeq" id="WP_179277222.1">
    <property type="nucleotide sequence ID" value="NZ_BOMU01000050.1"/>
</dbReference>
<feature type="signal peptide" evidence="2">
    <location>
        <begin position="1"/>
        <end position="20"/>
    </location>
</feature>
<keyword evidence="2" id="KW-0732">Signal</keyword>
<feature type="region of interest" description="Disordered" evidence="1">
    <location>
        <begin position="44"/>
        <end position="68"/>
    </location>
</feature>
<keyword evidence="4" id="KW-1185">Reference proteome</keyword>
<feature type="compositionally biased region" description="Low complexity" evidence="1">
    <location>
        <begin position="44"/>
        <end position="66"/>
    </location>
</feature>
<evidence type="ECO:0000313" key="4">
    <source>
        <dbReference type="Proteomes" id="UP000198415"/>
    </source>
</evidence>
<dbReference type="PROSITE" id="PS51257">
    <property type="entry name" value="PROKAR_LIPOPROTEIN"/>
    <property type="match status" value="1"/>
</dbReference>
<sequence>MSARTFAALALGAGFLASLAACGSTATPTTAATAAPVASSAPAPVASTAAPAPAKTAPASTKTVASNDSVCPATEATLMDALERKIGKKPRKDLRMNSIVCHNGGWAITNVDSPGQEGTVQTYRYASGEWKYFVGGSAGYCSGVPSEIQKYFGEHGRGCDTFSNS</sequence>
<accession>A0A239AWC0</accession>
<name>A0A239AWC0_9ACTN</name>
<dbReference type="EMBL" id="FZNR01000008">
    <property type="protein sequence ID" value="SNR99809.1"/>
    <property type="molecule type" value="Genomic_DNA"/>
</dbReference>
<dbReference type="Proteomes" id="UP000198415">
    <property type="component" value="Unassembled WGS sequence"/>
</dbReference>
<dbReference type="AlphaFoldDB" id="A0A239AWC0"/>
<reference evidence="3 4" key="1">
    <citation type="submission" date="2017-06" db="EMBL/GenBank/DDBJ databases">
        <authorList>
            <person name="Kim H.J."/>
            <person name="Triplett B.A."/>
        </authorList>
    </citation>
    <scope>NUCLEOTIDE SEQUENCE [LARGE SCALE GENOMIC DNA]</scope>
    <source>
        <strain evidence="3 4">DSM 43151</strain>
    </source>
</reference>
<gene>
    <name evidence="3" type="ORF">SAMN06264365_108161</name>
</gene>
<evidence type="ECO:0000313" key="3">
    <source>
        <dbReference type="EMBL" id="SNR99809.1"/>
    </source>
</evidence>